<dbReference type="NCBIfam" id="TIGR00652">
    <property type="entry name" value="DapF"/>
    <property type="match status" value="1"/>
</dbReference>
<dbReference type="PANTHER" id="PTHR31689">
    <property type="entry name" value="DIAMINOPIMELATE EPIMERASE, CHLOROPLASTIC"/>
    <property type="match status" value="1"/>
</dbReference>
<dbReference type="Gene3D" id="3.10.310.10">
    <property type="entry name" value="Diaminopimelate Epimerase, Chain A, domain 1"/>
    <property type="match status" value="2"/>
</dbReference>
<comment type="caution">
    <text evidence="10">The sequence shown here is derived from an EMBL/GenBank/DDBJ whole genome shotgun (WGS) entry which is preliminary data.</text>
</comment>
<evidence type="ECO:0000256" key="1">
    <source>
        <dbReference type="ARBA" id="ARBA00005196"/>
    </source>
</evidence>
<evidence type="ECO:0000256" key="7">
    <source>
        <dbReference type="ARBA" id="ARBA00051712"/>
    </source>
</evidence>
<comment type="subunit">
    <text evidence="8">Homodimer.</text>
</comment>
<comment type="function">
    <text evidence="8">Catalyzes the stereoinversion of LL-2,6-diaminopimelate (L,L-DAP) to meso-diaminopimelate (meso-DAP), a precursor of L-lysine and an essential component of the bacterial peptidoglycan.</text>
</comment>
<reference evidence="10 11" key="1">
    <citation type="submission" date="2024-03" db="EMBL/GenBank/DDBJ databases">
        <title>Human intestinal bacterial collection.</title>
        <authorList>
            <person name="Pauvert C."/>
            <person name="Hitch T.C.A."/>
            <person name="Clavel T."/>
        </authorList>
    </citation>
    <scope>NUCLEOTIDE SEQUENCE [LARGE SCALE GENOMIC DNA]</scope>
    <source>
        <strain evidence="10 11">CLA-JM-H44</strain>
    </source>
</reference>
<feature type="binding site" evidence="8">
    <location>
        <position position="11"/>
    </location>
    <ligand>
        <name>substrate</name>
    </ligand>
</feature>
<feature type="binding site" evidence="8">
    <location>
        <position position="193"/>
    </location>
    <ligand>
        <name>substrate</name>
    </ligand>
</feature>
<dbReference type="RefSeq" id="WP_349220309.1">
    <property type="nucleotide sequence ID" value="NZ_JBBMFD010000021.1"/>
</dbReference>
<comment type="pathway">
    <text evidence="1 8">Amino-acid biosynthesis; L-lysine biosynthesis via DAP pathway; DL-2,6-diaminopimelate from LL-2,6-diaminopimelate: step 1/1.</text>
</comment>
<organism evidence="10 11">
    <name type="scientific">Solibaculum intestinale</name>
    <dbReference type="NCBI Taxonomy" id="3133165"/>
    <lineage>
        <taxon>Bacteria</taxon>
        <taxon>Bacillati</taxon>
        <taxon>Bacillota</taxon>
        <taxon>Clostridia</taxon>
        <taxon>Eubacteriales</taxon>
        <taxon>Oscillospiraceae</taxon>
        <taxon>Solibaculum</taxon>
    </lineage>
</organism>
<name>A0ABV1E491_9FIRM</name>
<dbReference type="EMBL" id="JBBMFD010000021">
    <property type="protein sequence ID" value="MEQ2441296.1"/>
    <property type="molecule type" value="Genomic_DNA"/>
</dbReference>
<dbReference type="HAMAP" id="MF_00197">
    <property type="entry name" value="DAP_epimerase"/>
    <property type="match status" value="1"/>
</dbReference>
<evidence type="ECO:0000256" key="9">
    <source>
        <dbReference type="PROSITE-ProRule" id="PRU10125"/>
    </source>
</evidence>
<dbReference type="InterPro" id="IPR001653">
    <property type="entry name" value="DAP_epimerase_DapF"/>
</dbReference>
<comment type="similarity">
    <text evidence="2 8">Belongs to the diaminopimelate epimerase family.</text>
</comment>
<feature type="site" description="Could be important to modulate the pK values of the two catalytic cysteine residues" evidence="8">
    <location>
        <position position="211"/>
    </location>
</feature>
<accession>A0ABV1E491</accession>
<evidence type="ECO:0000256" key="5">
    <source>
        <dbReference type="ARBA" id="ARBA00023154"/>
    </source>
</evidence>
<keyword evidence="5 8" id="KW-0457">Lysine biosynthesis</keyword>
<comment type="caution">
    <text evidence="8">Lacks conserved residue(s) required for the propagation of feature annotation.</text>
</comment>
<feature type="binding site" evidence="8">
    <location>
        <begin position="221"/>
        <end position="222"/>
    </location>
    <ligand>
        <name>substrate</name>
    </ligand>
</feature>
<evidence type="ECO:0000313" key="11">
    <source>
        <dbReference type="Proteomes" id="UP001489509"/>
    </source>
</evidence>
<keyword evidence="4 8" id="KW-0028">Amino-acid biosynthesis</keyword>
<dbReference type="Pfam" id="PF01678">
    <property type="entry name" value="DAP_epimerase"/>
    <property type="match status" value="2"/>
</dbReference>
<keyword evidence="8" id="KW-0963">Cytoplasm</keyword>
<evidence type="ECO:0000313" key="10">
    <source>
        <dbReference type="EMBL" id="MEQ2441296.1"/>
    </source>
</evidence>
<dbReference type="EC" id="5.1.1.7" evidence="3 8"/>
<proteinExistence type="inferred from homology"/>
<dbReference type="Proteomes" id="UP001489509">
    <property type="component" value="Unassembled WGS sequence"/>
</dbReference>
<feature type="binding site" evidence="8">
    <location>
        <position position="160"/>
    </location>
    <ligand>
        <name>substrate</name>
    </ligand>
</feature>
<sequence length="277" mass="30405">MKFTKMHGIGNDYIYVNCFEETVEDPSGLAKRLSDRHTGIGSDGLVLIRPSETADFRMDMFNSDGSQAQMCGNAIRCVGKYVYDHGLTKETTITIDTLAGVKTLWLTVENGKVTAARVNMGKPEFAPEKIPVAAEGEKVVDYPVMLSGKEYRITCVSMGNPHAVLFVDDVDALNLEVLGPRFEHHPLFPERINTEFVKVLDRGRLRMRVWERGAGETMACGTGACASLAAAYVNGLSDYKAELLLNGGSLFIEWDEESGCIFMTGPAETVFTGEVEL</sequence>
<keyword evidence="11" id="KW-1185">Reference proteome</keyword>
<feature type="active site" description="Proton donor" evidence="8">
    <location>
        <position position="71"/>
    </location>
</feature>
<evidence type="ECO:0000256" key="6">
    <source>
        <dbReference type="ARBA" id="ARBA00023235"/>
    </source>
</evidence>
<dbReference type="InterPro" id="IPR018510">
    <property type="entry name" value="DAP_epimerase_AS"/>
</dbReference>
<feature type="active site" description="Proton acceptor" evidence="8">
    <location>
        <position position="220"/>
    </location>
</feature>
<dbReference type="GO" id="GO:0008837">
    <property type="term" value="F:diaminopimelate epimerase activity"/>
    <property type="evidence" value="ECO:0007669"/>
    <property type="project" value="UniProtKB-EC"/>
</dbReference>
<feature type="binding site" evidence="8">
    <location>
        <position position="62"/>
    </location>
    <ligand>
        <name>substrate</name>
    </ligand>
</feature>
<dbReference type="PROSITE" id="PS01326">
    <property type="entry name" value="DAP_EPIMERASE"/>
    <property type="match status" value="1"/>
</dbReference>
<dbReference type="SUPFAM" id="SSF54506">
    <property type="entry name" value="Diaminopimelate epimerase-like"/>
    <property type="match status" value="1"/>
</dbReference>
<comment type="subcellular location">
    <subcellularLocation>
        <location evidence="8">Cytoplasm</location>
    </subcellularLocation>
</comment>
<feature type="active site" evidence="9">
    <location>
        <position position="71"/>
    </location>
</feature>
<dbReference type="PANTHER" id="PTHR31689:SF0">
    <property type="entry name" value="DIAMINOPIMELATE EPIMERASE"/>
    <property type="match status" value="1"/>
</dbReference>
<gene>
    <name evidence="8 10" type="primary">dapF</name>
    <name evidence="10" type="ORF">WMO26_10705</name>
</gene>
<feature type="binding site" evidence="8">
    <location>
        <begin position="211"/>
        <end position="212"/>
    </location>
    <ligand>
        <name>substrate</name>
    </ligand>
</feature>
<evidence type="ECO:0000256" key="8">
    <source>
        <dbReference type="HAMAP-Rule" id="MF_00197"/>
    </source>
</evidence>
<feature type="binding site" evidence="8">
    <location>
        <begin position="72"/>
        <end position="73"/>
    </location>
    <ligand>
        <name>substrate</name>
    </ligand>
</feature>
<evidence type="ECO:0000256" key="2">
    <source>
        <dbReference type="ARBA" id="ARBA00010219"/>
    </source>
</evidence>
<comment type="catalytic activity">
    <reaction evidence="7 8">
        <text>(2S,6S)-2,6-diaminopimelate = meso-2,6-diaminopimelate</text>
        <dbReference type="Rhea" id="RHEA:15393"/>
        <dbReference type="ChEBI" id="CHEBI:57609"/>
        <dbReference type="ChEBI" id="CHEBI:57791"/>
        <dbReference type="EC" id="5.1.1.7"/>
    </reaction>
</comment>
<keyword evidence="6 8" id="KW-0413">Isomerase</keyword>
<protein>
    <recommendedName>
        <fullName evidence="3 8">Diaminopimelate epimerase</fullName>
        <shortName evidence="8">DAP epimerase</shortName>
        <ecNumber evidence="3 8">5.1.1.7</ecNumber>
    </recommendedName>
    <alternativeName>
        <fullName evidence="8">PLP-independent amino acid racemase</fullName>
    </alternativeName>
</protein>
<evidence type="ECO:0000256" key="4">
    <source>
        <dbReference type="ARBA" id="ARBA00022605"/>
    </source>
</evidence>
<feature type="site" description="Could be important to modulate the pK values of the two catalytic cysteine residues" evidence="8">
    <location>
        <position position="162"/>
    </location>
</feature>
<evidence type="ECO:0000256" key="3">
    <source>
        <dbReference type="ARBA" id="ARBA00013080"/>
    </source>
</evidence>